<dbReference type="Pfam" id="PF00271">
    <property type="entry name" value="Helicase_C"/>
    <property type="match status" value="1"/>
</dbReference>
<dbReference type="CDD" id="cd18012">
    <property type="entry name" value="DEXQc_arch_SWI2_SNF2"/>
    <property type="match status" value="1"/>
</dbReference>
<evidence type="ECO:0000313" key="4">
    <source>
        <dbReference type="EMBL" id="AIK96169.1"/>
    </source>
</evidence>
<dbReference type="InterPro" id="IPR038718">
    <property type="entry name" value="SNF2-like_sf"/>
</dbReference>
<dbReference type="Gene3D" id="3.40.50.300">
    <property type="entry name" value="P-loop containing nucleotide triphosphate hydrolases"/>
    <property type="match status" value="1"/>
</dbReference>
<dbReference type="GO" id="GO:0004386">
    <property type="term" value="F:helicase activity"/>
    <property type="evidence" value="ECO:0007669"/>
    <property type="project" value="UniProtKB-KW"/>
</dbReference>
<name>A0A077AVU6_9PROT</name>
<dbReference type="PANTHER" id="PTHR10799">
    <property type="entry name" value="SNF2/RAD54 HELICASE FAMILY"/>
    <property type="match status" value="1"/>
</dbReference>
<dbReference type="GO" id="GO:0005524">
    <property type="term" value="F:ATP binding"/>
    <property type="evidence" value="ECO:0007669"/>
    <property type="project" value="InterPro"/>
</dbReference>
<feature type="domain" description="Helicase ATP-binding" evidence="2">
    <location>
        <begin position="316"/>
        <end position="476"/>
    </location>
</feature>
<keyword evidence="4" id="KW-0547">Nucleotide-binding</keyword>
<proteinExistence type="predicted"/>
<dbReference type="SMART" id="SM00490">
    <property type="entry name" value="HELICc"/>
    <property type="match status" value="1"/>
</dbReference>
<keyword evidence="4" id="KW-0067">ATP-binding</keyword>
<evidence type="ECO:0000259" key="3">
    <source>
        <dbReference type="PROSITE" id="PS51194"/>
    </source>
</evidence>
<keyword evidence="1" id="KW-0378">Hydrolase</keyword>
<keyword evidence="4" id="KW-0347">Helicase</keyword>
<dbReference type="InterPro" id="IPR001650">
    <property type="entry name" value="Helicase_C-like"/>
</dbReference>
<dbReference type="OrthoDB" id="9814088at2"/>
<dbReference type="STRING" id="91604.ID47_04540"/>
<feature type="domain" description="Helicase C-terminal" evidence="3">
    <location>
        <begin position="604"/>
        <end position="756"/>
    </location>
</feature>
<dbReference type="PROSITE" id="PS51192">
    <property type="entry name" value="HELICASE_ATP_BIND_1"/>
    <property type="match status" value="1"/>
</dbReference>
<evidence type="ECO:0000259" key="2">
    <source>
        <dbReference type="PROSITE" id="PS51192"/>
    </source>
</evidence>
<dbReference type="KEGG" id="paca:ID47_04540"/>
<dbReference type="GO" id="GO:0016787">
    <property type="term" value="F:hydrolase activity"/>
    <property type="evidence" value="ECO:0007669"/>
    <property type="project" value="UniProtKB-KW"/>
</dbReference>
<organism evidence="4 5">
    <name type="scientific">Candidatus Odyssella acanthamoebae</name>
    <dbReference type="NCBI Taxonomy" id="91604"/>
    <lineage>
        <taxon>Bacteria</taxon>
        <taxon>Pseudomonadati</taxon>
        <taxon>Pseudomonadota</taxon>
        <taxon>Alphaproteobacteria</taxon>
        <taxon>Holosporales</taxon>
        <taxon>Candidatus Paracaedibacteraceae</taxon>
        <taxon>Candidatus Odyssella</taxon>
    </lineage>
</organism>
<dbReference type="SUPFAM" id="SSF52540">
    <property type="entry name" value="P-loop containing nucleoside triphosphate hydrolases"/>
    <property type="match status" value="2"/>
</dbReference>
<dbReference type="SMART" id="SM00487">
    <property type="entry name" value="DEXDc"/>
    <property type="match status" value="1"/>
</dbReference>
<dbReference type="InterPro" id="IPR000330">
    <property type="entry name" value="SNF2_N"/>
</dbReference>
<accession>A0A077AVU6</accession>
<dbReference type="InterPro" id="IPR049730">
    <property type="entry name" value="SNF2/RAD54-like_C"/>
</dbReference>
<dbReference type="AlphaFoldDB" id="A0A077AVU6"/>
<keyword evidence="5" id="KW-1185">Reference proteome</keyword>
<sequence>MMTHTSSVNPALISMTNSPETPHLHLFSGEVKVKDKPWSAAKSIVSIMADLSLVGDETLFRADGTNPSAIQPLADQLLAIGWVPIKTLGAVIDPTNLAIATHVLVDGDQSIAQLAREFYLVHMPKFEEQGWTVKVDDSFPFRPIEMEGEWYANLDKALSTTTDWFDLELGMMIEGERVNILPLLVRMLREEGAKDQFKSALNSKDGGVIYVPLDDGRLLPVPADKIRFIAQTLIELHDADSLTDDGKLRLSSWQSTQLVEIEAAMQAAQMRWFGDEQVRELGAKLKDFTKIAPVDVPKGLHCELRCYQLQGLSWLQFLRENNLNGILADDMGLGKTVQALSHILKEKESGRMDKPILVVAPTSLMVNWRHESAKYAPELKVLTLHGQDRKDLFDKINTHDLILTTYPLLSRDKDFLIKHEFHMLILDEAQVIKNPNTMAHRTVQQINARHRLCLTGTPMENHLGELWALFYFLMPGFLGDQKKFNQTFRVPIEKQNDNVRRENLARRVKPFMLRRTKSQVVSELPPKTEMIQNIELLPEQRALYESIRLTMHERVRQEIQEKGLNKSHIVILDALLKLRQVCCDPRLLKLEAARGVLESAKVQFLRDTLPEMIEEGRQILLFSQFTSMLALIEEELTTIGIPFVKLTGQTKDRGTPIEEFQSGRVPVFLISLKAGGTGLNLTAADTVIHFDPWWNPAVENQATDRAYRIGQDKPVFVYKLITLGTVEEKIMMMQQRKATLLSGIFDGQKDNSDGLFNAEDLEALFEPLP</sequence>
<reference evidence="4 5" key="1">
    <citation type="submission" date="2014-07" db="EMBL/GenBank/DDBJ databases">
        <title>Comparative genomic insights into amoeba endosymbionts belonging to the families of Holosporaceae and Candidatus Midichloriaceae within Rickettsiales.</title>
        <authorList>
            <person name="Wang Z."/>
            <person name="Wu M."/>
        </authorList>
    </citation>
    <scope>NUCLEOTIDE SEQUENCE [LARGE SCALE GENOMIC DNA]</scope>
    <source>
        <strain evidence="4">PRA3</strain>
    </source>
</reference>
<dbReference type="InterPro" id="IPR027417">
    <property type="entry name" value="P-loop_NTPase"/>
</dbReference>
<dbReference type="CDD" id="cd18793">
    <property type="entry name" value="SF2_C_SNF"/>
    <property type="match status" value="1"/>
</dbReference>
<dbReference type="Pfam" id="PF00176">
    <property type="entry name" value="SNF2-rel_dom"/>
    <property type="match status" value="1"/>
</dbReference>
<gene>
    <name evidence="4" type="ORF">ID47_04540</name>
</gene>
<evidence type="ECO:0000313" key="5">
    <source>
        <dbReference type="Proteomes" id="UP000028926"/>
    </source>
</evidence>
<protein>
    <submittedName>
        <fullName evidence="4">Helicase</fullName>
    </submittedName>
</protein>
<evidence type="ECO:0000256" key="1">
    <source>
        <dbReference type="ARBA" id="ARBA00022801"/>
    </source>
</evidence>
<dbReference type="Proteomes" id="UP000028926">
    <property type="component" value="Chromosome"/>
</dbReference>
<dbReference type="InterPro" id="IPR014001">
    <property type="entry name" value="Helicase_ATP-bd"/>
</dbReference>
<dbReference type="HOGENOM" id="CLU_000315_21_0_5"/>
<dbReference type="PROSITE" id="PS51194">
    <property type="entry name" value="HELICASE_CTER"/>
    <property type="match status" value="1"/>
</dbReference>
<dbReference type="Gene3D" id="3.40.50.10810">
    <property type="entry name" value="Tandem AAA-ATPase domain"/>
    <property type="match status" value="1"/>
</dbReference>
<dbReference type="EMBL" id="CP008941">
    <property type="protein sequence ID" value="AIK96169.1"/>
    <property type="molecule type" value="Genomic_DNA"/>
</dbReference>
<dbReference type="eggNOG" id="COG0553">
    <property type="taxonomic scope" value="Bacteria"/>
</dbReference>